<evidence type="ECO:0000313" key="2">
    <source>
        <dbReference type="EMBL" id="CCO46444.1"/>
    </source>
</evidence>
<dbReference type="EMBL" id="CAOF01000087">
    <property type="protein sequence ID" value="CCO46444.1"/>
    <property type="molecule type" value="Genomic_DNA"/>
</dbReference>
<proteinExistence type="predicted"/>
<dbReference type="RefSeq" id="WP_022611574.1">
    <property type="nucleotide sequence ID" value="NZ_LK391965.1"/>
</dbReference>
<feature type="signal peptide" evidence="1">
    <location>
        <begin position="1"/>
        <end position="24"/>
    </location>
</feature>
<gene>
    <name evidence="2" type="ORF">VIBNISOn1_1770010</name>
</gene>
<sequence>MRVSFVVALTIAALTLMNQGLANADLKTKKEELDTLLSKASEDKKISSQEYLMLEQAYQSTIRDYPDSYIGYDGLSTLALFREDCVQAIEYSKQALRIQPNILSYFTLLNCYNSQQDYLKAASAADSAYSLNSNIANNTRYLIASSHAYTGIGKYDVSKNLLAMALKVNPEIKKNESFLQAGRRLSEAVHQSQNVSYKVSAKEQLLSRMASSCEEEVHASVDKAIEVKGFSYQSNKDNGLWREAIFEKQFKFVELCVGNDSRSSEDLATGCWRISSQSKDVGVCSSQINKKYSSWEGYKDFYQTRCLTVSETISPSAKYGFWADEVPILDMGGHGKITRHTQLIKNGVGNILSRDIRFLFYKPNKMTGRLSNNRCAGSGGSWDWHSLLFEQLVPTTD</sequence>
<keyword evidence="1" id="KW-0732">Signal</keyword>
<dbReference type="Proteomes" id="UP000018211">
    <property type="component" value="Unassembled WGS sequence"/>
</dbReference>
<protein>
    <recommendedName>
        <fullName evidence="4">Tetratricopeptide repeat protein</fullName>
    </recommendedName>
</protein>
<accession>A0AAV2VP49</accession>
<reference evidence="2 3" key="1">
    <citation type="journal article" date="2013" name="ISME J.">
        <title>Comparative genomics of pathogenic lineages of Vibrio nigripulchritudo identifies virulence-associated traits.</title>
        <authorList>
            <person name="Goudenege D."/>
            <person name="Labreuche Y."/>
            <person name="Krin E."/>
            <person name="Ansquer D."/>
            <person name="Mangenot S."/>
            <person name="Calteau A."/>
            <person name="Medigue C."/>
            <person name="Mazel D."/>
            <person name="Polz M.F."/>
            <person name="Le Roux F."/>
        </authorList>
    </citation>
    <scope>NUCLEOTIDE SEQUENCE [LARGE SCALE GENOMIC DNA]</scope>
    <source>
        <strain evidence="2 3">SOn1</strain>
    </source>
</reference>
<comment type="caution">
    <text evidence="2">The sequence shown here is derived from an EMBL/GenBank/DDBJ whole genome shotgun (WGS) entry which is preliminary data.</text>
</comment>
<organism evidence="2 3">
    <name type="scientific">Vibrio nigripulchritudo SOn1</name>
    <dbReference type="NCBI Taxonomy" id="1238450"/>
    <lineage>
        <taxon>Bacteria</taxon>
        <taxon>Pseudomonadati</taxon>
        <taxon>Pseudomonadota</taxon>
        <taxon>Gammaproteobacteria</taxon>
        <taxon>Vibrionales</taxon>
        <taxon>Vibrionaceae</taxon>
        <taxon>Vibrio</taxon>
    </lineage>
</organism>
<feature type="chain" id="PRO_5043842163" description="Tetratricopeptide repeat protein" evidence="1">
    <location>
        <begin position="25"/>
        <end position="397"/>
    </location>
</feature>
<dbReference type="Gene3D" id="1.25.40.10">
    <property type="entry name" value="Tetratricopeptide repeat domain"/>
    <property type="match status" value="1"/>
</dbReference>
<dbReference type="SUPFAM" id="SSF48452">
    <property type="entry name" value="TPR-like"/>
    <property type="match status" value="1"/>
</dbReference>
<name>A0AAV2VP49_9VIBR</name>
<dbReference type="InterPro" id="IPR011990">
    <property type="entry name" value="TPR-like_helical_dom_sf"/>
</dbReference>
<dbReference type="AlphaFoldDB" id="A0AAV2VP49"/>
<evidence type="ECO:0000256" key="1">
    <source>
        <dbReference type="SAM" id="SignalP"/>
    </source>
</evidence>
<evidence type="ECO:0000313" key="3">
    <source>
        <dbReference type="Proteomes" id="UP000018211"/>
    </source>
</evidence>
<evidence type="ECO:0008006" key="4">
    <source>
        <dbReference type="Google" id="ProtNLM"/>
    </source>
</evidence>